<evidence type="ECO:0000256" key="1">
    <source>
        <dbReference type="ARBA" id="ARBA00004370"/>
    </source>
</evidence>
<dbReference type="CDD" id="cd17111">
    <property type="entry name" value="RA1_DAGK-theta"/>
    <property type="match status" value="1"/>
</dbReference>
<gene>
    <name evidence="19" type="ORF">GSTENG00003767001</name>
</gene>
<dbReference type="Gene3D" id="3.30.60.20">
    <property type="match status" value="2"/>
</dbReference>
<dbReference type="InterPro" id="IPR046349">
    <property type="entry name" value="C1-like_sf"/>
</dbReference>
<evidence type="ECO:0000256" key="10">
    <source>
        <dbReference type="ARBA" id="ARBA00022833"/>
    </source>
</evidence>
<dbReference type="EC" id="2.7.1.107" evidence="15"/>
<feature type="region of interest" description="Disordered" evidence="16">
    <location>
        <begin position="775"/>
        <end position="844"/>
    </location>
</feature>
<feature type="compositionally biased region" description="Low complexity" evidence="16">
    <location>
        <begin position="821"/>
        <end position="837"/>
    </location>
</feature>
<keyword evidence="13" id="KW-0472">Membrane</keyword>
<dbReference type="InterPro" id="IPR016064">
    <property type="entry name" value="NAD/diacylglycerol_kinase_sf"/>
</dbReference>
<dbReference type="PROSITE" id="PS50081">
    <property type="entry name" value="ZF_DAG_PE_2"/>
    <property type="match status" value="2"/>
</dbReference>
<dbReference type="Pfam" id="PF00130">
    <property type="entry name" value="C1_1"/>
    <property type="match status" value="2"/>
</dbReference>
<feature type="compositionally biased region" description="Basic and acidic residues" evidence="16">
    <location>
        <begin position="688"/>
        <end position="698"/>
    </location>
</feature>
<dbReference type="Pfam" id="PF00788">
    <property type="entry name" value="RA"/>
    <property type="match status" value="1"/>
</dbReference>
<dbReference type="SMART" id="SM00046">
    <property type="entry name" value="DAGKc"/>
    <property type="match status" value="1"/>
</dbReference>
<dbReference type="UniPathway" id="UPA00230"/>
<dbReference type="KEGG" id="tng:GSTEN00003767G001"/>
<feature type="region of interest" description="Disordered" evidence="16">
    <location>
        <begin position="367"/>
        <end position="434"/>
    </location>
</feature>
<sequence>MAESGRNTAALDASSRRTASPAAARGRAPASAARAGSRSSALGHRLRRVTLSRPTFCHGCSDFIWGLVGYQCEVCELHVHADCAIFSCADCRRTHQDATALEQDTFPHHWREGNLCAAARCEVCRRCCGSADVPTGMRCEWCGITTHGACYTSLPAECALGRLRRMLLHPACVCLSSRNFSKMHVYRITESCSPDWATGSGSRGGPGPRDWSQLAPSPALRKQFLRVFDGDDAVKRGSFRLVSVLRATKNEEVVEAALRAFYLPDQAQDYELHQIGGSQRLHSDEVLDRSGWPKDGGEAWLLRARPRDADVIKVYAGWARAAEAFVPVPVSKASTSASVLAEVLRQLQEQDKDASGCSLVEVLMSSRQGVPAPDEPDPLLRRGEGRPEGVRPPAGWRTAPPAGQRALRPAAAGAPGRQESVPPEPSSSPSVSPGVPLTACLLRRSPGHGQPGLLQSGCVGAADLLFLRSRADLHVGQGHHGPQQDADLAGGPGDPGAAPGRGRVSSSGLRQPKERRPEGPRAAPQLPEASQPPPGVGPDQRGPAGRVRGPAPPGARWLPDCVCVCVCVCVCGGGGRLHMFRQVPRFRVLVCGGDGTVGWVLGLLEAVRHKLVCREPPVAIVPLGTGQSVLTRPVFVLGPAAIFARVGSLTHACFPVARQRSGPYSALGVRLRRRGPPSRPGLCGRGRRGSDGPLDHPAGRPGRLRRRQEQGVPGAAQGPLQFPGRGRAQALVRLVQTVSPVSPQVVQMSNYFGLGIDAELSLDFHLAREDEPDKFTSRWRSGGRAWPQAPSHLPPPCQVPQQRCVREGGPAEDEPEPEPPQGAAAAGGPARRAPAQHRGPDLPQHPQVSALLLLTGAPSHSASAASSWGSGADLWGSEVDGHFRKPRMDDGLLEVVGVTGVVHMVRAVRAEGGSGAETEPGVCVCVCVCVGGAGPGAERHAFRHSYCSRELRPADAQQGRTCAGGRRALGPASRTRHHLRCRTQGGSASTRRHPVPGSVRLGLTLLVAMSTGPDVEEVQTEEEVVRRREGRTLGEPVVQGRRTLTPASARRRGPHDSVAMLTL</sequence>
<protein>
    <recommendedName>
        <fullName evidence="15">Diacylglycerol kinase</fullName>
        <shortName evidence="15">DAG kinase</shortName>
        <ecNumber evidence="15">2.7.1.107</ecNumber>
    </recommendedName>
</protein>
<dbReference type="OrthoDB" id="242257at2759"/>
<comment type="catalytic activity">
    <reaction evidence="14">
        <text>1,2-di-(9Z-octadecenoyl)-sn-glycerol + ATP = 1,2-di-(9Z-octadecenoyl)-sn-glycero-3-phosphate + ADP + H(+)</text>
        <dbReference type="Rhea" id="RHEA:40327"/>
        <dbReference type="ChEBI" id="CHEBI:15378"/>
        <dbReference type="ChEBI" id="CHEBI:30616"/>
        <dbReference type="ChEBI" id="CHEBI:52333"/>
        <dbReference type="ChEBI" id="CHEBI:74546"/>
        <dbReference type="ChEBI" id="CHEBI:456216"/>
    </reaction>
    <physiologicalReaction direction="left-to-right" evidence="14">
        <dbReference type="Rhea" id="RHEA:40328"/>
    </physiologicalReaction>
</comment>
<dbReference type="GO" id="GO:0004143">
    <property type="term" value="F:ATP-dependent diacylglycerol kinase activity"/>
    <property type="evidence" value="ECO:0007669"/>
    <property type="project" value="UniProtKB-EC"/>
</dbReference>
<evidence type="ECO:0000256" key="12">
    <source>
        <dbReference type="ARBA" id="ARBA00023098"/>
    </source>
</evidence>
<evidence type="ECO:0000256" key="6">
    <source>
        <dbReference type="ARBA" id="ARBA00022737"/>
    </source>
</evidence>
<keyword evidence="5" id="KW-0479">Metal-binding</keyword>
<feature type="domain" description="Phorbol-ester/DAG-type" evidence="17">
    <location>
        <begin position="107"/>
        <end position="158"/>
    </location>
</feature>
<keyword evidence="7 15" id="KW-0547">Nucleotide-binding</keyword>
<dbReference type="Pfam" id="PF00609">
    <property type="entry name" value="DAGK_acc"/>
    <property type="match status" value="2"/>
</dbReference>
<dbReference type="EMBL" id="CAAE01007129">
    <property type="protein sequence ID" value="CAF89766.1"/>
    <property type="molecule type" value="Genomic_DNA"/>
</dbReference>
<evidence type="ECO:0000256" key="7">
    <source>
        <dbReference type="ARBA" id="ARBA00022741"/>
    </source>
</evidence>
<dbReference type="SUPFAM" id="SSF57889">
    <property type="entry name" value="Cysteine-rich domain"/>
    <property type="match status" value="2"/>
</dbReference>
<dbReference type="SMART" id="SM00109">
    <property type="entry name" value="C1"/>
    <property type="match status" value="2"/>
</dbReference>
<evidence type="ECO:0000256" key="13">
    <source>
        <dbReference type="ARBA" id="ARBA00023136"/>
    </source>
</evidence>
<evidence type="ECO:0000259" key="18">
    <source>
        <dbReference type="PROSITE" id="PS50146"/>
    </source>
</evidence>
<evidence type="ECO:0000256" key="4">
    <source>
        <dbReference type="ARBA" id="ARBA00022679"/>
    </source>
</evidence>
<dbReference type="Pfam" id="PF00781">
    <property type="entry name" value="DAGK_cat"/>
    <property type="match status" value="1"/>
</dbReference>
<keyword evidence="9 15" id="KW-0418">Kinase</keyword>
<evidence type="ECO:0000313" key="19">
    <source>
        <dbReference type="EMBL" id="CAF89766.1"/>
    </source>
</evidence>
<keyword evidence="11 15" id="KW-0067">ATP-binding</keyword>
<dbReference type="InterPro" id="IPR001206">
    <property type="entry name" value="Diacylglycerol_kinase_cat_dom"/>
</dbReference>
<dbReference type="InterPro" id="IPR017438">
    <property type="entry name" value="ATP-NAD_kinase_N"/>
</dbReference>
<proteinExistence type="inferred from homology"/>
<feature type="region of interest" description="Disordered" evidence="16">
    <location>
        <begin position="475"/>
        <end position="551"/>
    </location>
</feature>
<evidence type="ECO:0000256" key="14">
    <source>
        <dbReference type="ARBA" id="ARBA00023371"/>
    </source>
</evidence>
<comment type="pathway">
    <text evidence="2">Lipid metabolism; glycerolipid metabolism.</text>
</comment>
<feature type="domain" description="DAGKc" evidence="18">
    <location>
        <begin position="577"/>
        <end position="626"/>
    </location>
</feature>
<comment type="subcellular location">
    <subcellularLocation>
        <location evidence="1">Membrane</location>
    </subcellularLocation>
</comment>
<dbReference type="Gene3D" id="3.40.50.10330">
    <property type="entry name" value="Probable inorganic polyphosphate/atp-NAD kinase, domain 1"/>
    <property type="match status" value="1"/>
</dbReference>
<reference evidence="19" key="2">
    <citation type="submission" date="2004-02" db="EMBL/GenBank/DDBJ databases">
        <authorList>
            <consortium name="Genoscope"/>
            <consortium name="Whitehead Institute Centre for Genome Research"/>
        </authorList>
    </citation>
    <scope>NUCLEOTIDE SEQUENCE</scope>
</reference>
<dbReference type="AlphaFoldDB" id="Q4TBG6"/>
<evidence type="ECO:0000256" key="5">
    <source>
        <dbReference type="ARBA" id="ARBA00022723"/>
    </source>
</evidence>
<keyword evidence="10" id="KW-0862">Zinc</keyword>
<evidence type="ECO:0000259" key="17">
    <source>
        <dbReference type="PROSITE" id="PS50081"/>
    </source>
</evidence>
<evidence type="ECO:0000256" key="15">
    <source>
        <dbReference type="RuleBase" id="RU361128"/>
    </source>
</evidence>
<dbReference type="PROSITE" id="PS50146">
    <property type="entry name" value="DAGK"/>
    <property type="match status" value="1"/>
</dbReference>
<comment type="caution">
    <text evidence="19">The sequence shown here is derived from an EMBL/GenBank/DDBJ whole genome shotgun (WGS) entry which is preliminary data.</text>
</comment>
<dbReference type="GO" id="GO:0007200">
    <property type="term" value="P:phospholipase C-activating G protein-coupled receptor signaling pathway"/>
    <property type="evidence" value="ECO:0007669"/>
    <property type="project" value="InterPro"/>
</dbReference>
<evidence type="ECO:0000256" key="2">
    <source>
        <dbReference type="ARBA" id="ARBA00005175"/>
    </source>
</evidence>
<dbReference type="GO" id="GO:0016020">
    <property type="term" value="C:membrane"/>
    <property type="evidence" value="ECO:0007669"/>
    <property type="project" value="UniProtKB-SubCell"/>
</dbReference>
<keyword evidence="4 15" id="KW-0808">Transferase</keyword>
<dbReference type="PANTHER" id="PTHR11255:SF54">
    <property type="entry name" value="DIACYLGLYCEROL KINASE THETA"/>
    <property type="match status" value="1"/>
</dbReference>
<dbReference type="PROSITE" id="PS00479">
    <property type="entry name" value="ZF_DAG_PE_1"/>
    <property type="match status" value="1"/>
</dbReference>
<dbReference type="InterPro" id="IPR000756">
    <property type="entry name" value="Diacylglycerol_kin_accessory"/>
</dbReference>
<dbReference type="InterPro" id="IPR002219">
    <property type="entry name" value="PKC_DAG/PE"/>
</dbReference>
<evidence type="ECO:0000256" key="11">
    <source>
        <dbReference type="ARBA" id="ARBA00022840"/>
    </source>
</evidence>
<dbReference type="InterPro" id="IPR000159">
    <property type="entry name" value="RA_dom"/>
</dbReference>
<comment type="similarity">
    <text evidence="3 15">Belongs to the eukaryotic diacylglycerol kinase family.</text>
</comment>
<feature type="compositionally biased region" description="Basic and acidic residues" evidence="16">
    <location>
        <begin position="378"/>
        <end position="389"/>
    </location>
</feature>
<dbReference type="GO" id="GO:0046486">
    <property type="term" value="P:glycerolipid metabolic process"/>
    <property type="evidence" value="ECO:0007669"/>
    <property type="project" value="UniProtKB-UniPathway"/>
</dbReference>
<feature type="region of interest" description="Disordered" evidence="16">
    <location>
        <begin position="671"/>
        <end position="723"/>
    </location>
</feature>
<dbReference type="CDD" id="cd20854">
    <property type="entry name" value="C1_DGKtheta_typeV_rpt3"/>
    <property type="match status" value="1"/>
</dbReference>
<feature type="compositionally biased region" description="Low complexity" evidence="16">
    <location>
        <begin position="485"/>
        <end position="503"/>
    </location>
</feature>
<evidence type="ECO:0000256" key="16">
    <source>
        <dbReference type="SAM" id="MobiDB-lite"/>
    </source>
</evidence>
<dbReference type="GO" id="GO:0008270">
    <property type="term" value="F:zinc ion binding"/>
    <property type="evidence" value="ECO:0007669"/>
    <property type="project" value="UniProtKB-KW"/>
</dbReference>
<organism evidence="19">
    <name type="scientific">Tetraodon nigroviridis</name>
    <name type="common">Spotted green pufferfish</name>
    <name type="synonym">Chelonodon nigroviridis</name>
    <dbReference type="NCBI Taxonomy" id="99883"/>
    <lineage>
        <taxon>Eukaryota</taxon>
        <taxon>Metazoa</taxon>
        <taxon>Chordata</taxon>
        <taxon>Craniata</taxon>
        <taxon>Vertebrata</taxon>
        <taxon>Euteleostomi</taxon>
        <taxon>Actinopterygii</taxon>
        <taxon>Neopterygii</taxon>
        <taxon>Teleostei</taxon>
        <taxon>Neoteleostei</taxon>
        <taxon>Acanthomorphata</taxon>
        <taxon>Eupercaria</taxon>
        <taxon>Tetraodontiformes</taxon>
        <taxon>Tetradontoidea</taxon>
        <taxon>Tetraodontidae</taxon>
        <taxon>Tetraodon</taxon>
    </lineage>
</organism>
<feature type="compositionally biased region" description="Low complexity" evidence="16">
    <location>
        <begin position="391"/>
        <end position="434"/>
    </location>
</feature>
<evidence type="ECO:0000256" key="9">
    <source>
        <dbReference type="ARBA" id="ARBA00022777"/>
    </source>
</evidence>
<feature type="compositionally biased region" description="Low complexity" evidence="16">
    <location>
        <begin position="16"/>
        <end position="36"/>
    </location>
</feature>
<dbReference type="GO" id="GO:0005524">
    <property type="term" value="F:ATP binding"/>
    <property type="evidence" value="ECO:0007669"/>
    <property type="project" value="UniProtKB-KW"/>
</dbReference>
<evidence type="ECO:0000256" key="8">
    <source>
        <dbReference type="ARBA" id="ARBA00022771"/>
    </source>
</evidence>
<comment type="catalytic activity">
    <reaction evidence="15">
        <text>a 1,2-diacyl-sn-glycerol + ATP = a 1,2-diacyl-sn-glycero-3-phosphate + ADP + H(+)</text>
        <dbReference type="Rhea" id="RHEA:10272"/>
        <dbReference type="ChEBI" id="CHEBI:15378"/>
        <dbReference type="ChEBI" id="CHEBI:17815"/>
        <dbReference type="ChEBI" id="CHEBI:30616"/>
        <dbReference type="ChEBI" id="CHEBI:58608"/>
        <dbReference type="ChEBI" id="CHEBI:456216"/>
        <dbReference type="EC" id="2.7.1.107"/>
    </reaction>
</comment>
<accession>Q4TBG6</accession>
<keyword evidence="8" id="KW-0863">Zinc-finger</keyword>
<dbReference type="InterPro" id="IPR037607">
    <property type="entry name" value="DGK"/>
</dbReference>
<feature type="domain" description="Phorbol-ester/DAG-type" evidence="17">
    <location>
        <begin position="43"/>
        <end position="91"/>
    </location>
</feature>
<reference evidence="19" key="1">
    <citation type="journal article" date="2004" name="Nature">
        <title>Genome duplication in the teleost fish Tetraodon nigroviridis reveals the early vertebrate proto-karyotype.</title>
        <authorList>
            <person name="Jaillon O."/>
            <person name="Aury J.-M."/>
            <person name="Brunet F."/>
            <person name="Petit J.-L."/>
            <person name="Stange-Thomann N."/>
            <person name="Mauceli E."/>
            <person name="Bouneau L."/>
            <person name="Fischer C."/>
            <person name="Ozouf-Costaz C."/>
            <person name="Bernot A."/>
            <person name="Nicaud S."/>
            <person name="Jaffe D."/>
            <person name="Fisher S."/>
            <person name="Lutfalla G."/>
            <person name="Dossat C."/>
            <person name="Segurens B."/>
            <person name="Dasilva C."/>
            <person name="Salanoubat M."/>
            <person name="Levy M."/>
            <person name="Boudet N."/>
            <person name="Castellano S."/>
            <person name="Anthouard V."/>
            <person name="Jubin C."/>
            <person name="Castelli V."/>
            <person name="Katinka M."/>
            <person name="Vacherie B."/>
            <person name="Biemont C."/>
            <person name="Skalli Z."/>
            <person name="Cattolico L."/>
            <person name="Poulain J."/>
            <person name="De Berardinis V."/>
            <person name="Cruaud C."/>
            <person name="Duprat S."/>
            <person name="Brottier P."/>
            <person name="Coutanceau J.-P."/>
            <person name="Gouzy J."/>
            <person name="Parra G."/>
            <person name="Lardier G."/>
            <person name="Chapple C."/>
            <person name="McKernan K.J."/>
            <person name="McEwan P."/>
            <person name="Bosak S."/>
            <person name="Kellis M."/>
            <person name="Volff J.-N."/>
            <person name="Guigo R."/>
            <person name="Zody M.C."/>
            <person name="Mesirov J."/>
            <person name="Lindblad-Toh K."/>
            <person name="Birren B."/>
            <person name="Nusbaum C."/>
            <person name="Kahn D."/>
            <person name="Robinson-Rechavi M."/>
            <person name="Laudet V."/>
            <person name="Schachter V."/>
            <person name="Quetier F."/>
            <person name="Saurin W."/>
            <person name="Scarpelli C."/>
            <person name="Wincker P."/>
            <person name="Lander E.S."/>
            <person name="Weissenbach J."/>
            <person name="Roest Crollius H."/>
        </authorList>
    </citation>
    <scope>NUCLEOTIDE SEQUENCE [LARGE SCALE GENOMIC DNA]</scope>
</reference>
<dbReference type="SMART" id="SM00045">
    <property type="entry name" value="DAGKa"/>
    <property type="match status" value="1"/>
</dbReference>
<dbReference type="PANTHER" id="PTHR11255">
    <property type="entry name" value="DIACYLGLYCEROL KINASE"/>
    <property type="match status" value="1"/>
</dbReference>
<keyword evidence="12" id="KW-0443">Lipid metabolism</keyword>
<feature type="region of interest" description="Disordered" evidence="16">
    <location>
        <begin position="1"/>
        <end position="36"/>
    </location>
</feature>
<keyword evidence="6" id="KW-0677">Repeat</keyword>
<dbReference type="SUPFAM" id="SSF111331">
    <property type="entry name" value="NAD kinase/diacylglycerol kinase-like"/>
    <property type="match status" value="1"/>
</dbReference>
<name>Q4TBG6_TETNG</name>
<evidence type="ECO:0000256" key="3">
    <source>
        <dbReference type="ARBA" id="ARBA00009280"/>
    </source>
</evidence>